<evidence type="ECO:0000259" key="2">
    <source>
        <dbReference type="PROSITE" id="PS50879"/>
    </source>
</evidence>
<dbReference type="GO" id="GO:0003676">
    <property type="term" value="F:nucleic acid binding"/>
    <property type="evidence" value="ECO:0007669"/>
    <property type="project" value="InterPro"/>
</dbReference>
<organism evidence="3 4">
    <name type="scientific">Ephemerocybe angulata</name>
    <dbReference type="NCBI Taxonomy" id="980116"/>
    <lineage>
        <taxon>Eukaryota</taxon>
        <taxon>Fungi</taxon>
        <taxon>Dikarya</taxon>
        <taxon>Basidiomycota</taxon>
        <taxon>Agaricomycotina</taxon>
        <taxon>Agaricomycetes</taxon>
        <taxon>Agaricomycetidae</taxon>
        <taxon>Agaricales</taxon>
        <taxon>Agaricineae</taxon>
        <taxon>Psathyrellaceae</taxon>
        <taxon>Ephemerocybe</taxon>
    </lineage>
</organism>
<proteinExistence type="predicted"/>
<dbReference type="Proteomes" id="UP000521943">
    <property type="component" value="Unassembled WGS sequence"/>
</dbReference>
<dbReference type="AlphaFoldDB" id="A0A8H6HD71"/>
<gene>
    <name evidence="3" type="ORF">DFP72DRAFT_826371</name>
</gene>
<protein>
    <recommendedName>
        <fullName evidence="2">RNase H type-1 domain-containing protein</fullName>
    </recommendedName>
</protein>
<dbReference type="PROSITE" id="PS50879">
    <property type="entry name" value="RNASE_H_1"/>
    <property type="match status" value="1"/>
</dbReference>
<keyword evidence="4" id="KW-1185">Reference proteome</keyword>
<evidence type="ECO:0000256" key="1">
    <source>
        <dbReference type="SAM" id="MobiDB-lite"/>
    </source>
</evidence>
<evidence type="ECO:0000313" key="3">
    <source>
        <dbReference type="EMBL" id="KAF6744052.1"/>
    </source>
</evidence>
<dbReference type="Gene3D" id="3.30.420.10">
    <property type="entry name" value="Ribonuclease H-like superfamily/Ribonuclease H"/>
    <property type="match status" value="1"/>
</dbReference>
<dbReference type="InterPro" id="IPR036397">
    <property type="entry name" value="RNaseH_sf"/>
</dbReference>
<dbReference type="InterPro" id="IPR002156">
    <property type="entry name" value="RNaseH_domain"/>
</dbReference>
<feature type="domain" description="RNase H type-1" evidence="2">
    <location>
        <begin position="241"/>
        <end position="299"/>
    </location>
</feature>
<reference evidence="3 4" key="1">
    <citation type="submission" date="2020-07" db="EMBL/GenBank/DDBJ databases">
        <title>Comparative genomics of pyrophilous fungi reveals a link between fire events and developmental genes.</title>
        <authorList>
            <consortium name="DOE Joint Genome Institute"/>
            <person name="Steindorff A.S."/>
            <person name="Carver A."/>
            <person name="Calhoun S."/>
            <person name="Stillman K."/>
            <person name="Liu H."/>
            <person name="Lipzen A."/>
            <person name="Pangilinan J."/>
            <person name="Labutti K."/>
            <person name="Bruns T.D."/>
            <person name="Grigoriev I.V."/>
        </authorList>
    </citation>
    <scope>NUCLEOTIDE SEQUENCE [LARGE SCALE GENOMIC DNA]</scope>
    <source>
        <strain evidence="3 4">CBS 144469</strain>
    </source>
</reference>
<dbReference type="GO" id="GO:0004523">
    <property type="term" value="F:RNA-DNA hybrid ribonuclease activity"/>
    <property type="evidence" value="ECO:0007669"/>
    <property type="project" value="InterPro"/>
</dbReference>
<accession>A0A8H6HD71</accession>
<comment type="caution">
    <text evidence="3">The sequence shown here is derived from an EMBL/GenBank/DDBJ whole genome shotgun (WGS) entry which is preliminary data.</text>
</comment>
<dbReference type="OrthoDB" id="3062525at2759"/>
<feature type="non-terminal residue" evidence="3">
    <location>
        <position position="299"/>
    </location>
</feature>
<name>A0A8H6HD71_9AGAR</name>
<evidence type="ECO:0000313" key="4">
    <source>
        <dbReference type="Proteomes" id="UP000521943"/>
    </source>
</evidence>
<sequence length="299" mass="34024">MKLCTFLLPPELRPRWCEIAERILAENAILQFANQIGSNFLINPFTQGWRVNLNSDALPDSLERMMKVAEKYGTKLVPLKITQVVRKRMPYWFHWANKPQLVSQYYDKWGRCQQLNHGIKYVGQMLEHATKGRRMNCKNRITCKCLACYRDRQEGCENPAQCRKNAGLKLDNITPEWDPRKHEDDPEDIDGGELEPPDGVEYTRAWNPHAAAPSWPIQMVRVFTTPDVTQNSRRRAAGAATRGDVELYTDGSCHDNGTDDARCGSGIWYGPDDPRNKALRVDLPAQSNNVGELVAVLVA</sequence>
<dbReference type="InterPro" id="IPR012337">
    <property type="entry name" value="RNaseH-like_sf"/>
</dbReference>
<dbReference type="SUPFAM" id="SSF53098">
    <property type="entry name" value="Ribonuclease H-like"/>
    <property type="match status" value="1"/>
</dbReference>
<feature type="region of interest" description="Disordered" evidence="1">
    <location>
        <begin position="173"/>
        <end position="193"/>
    </location>
</feature>
<dbReference type="EMBL" id="JACGCI010000127">
    <property type="protein sequence ID" value="KAF6744052.1"/>
    <property type="molecule type" value="Genomic_DNA"/>
</dbReference>